<proteinExistence type="predicted"/>
<reference evidence="2" key="1">
    <citation type="submission" date="2022-11" db="UniProtKB">
        <authorList>
            <consortium name="WormBaseParasite"/>
        </authorList>
    </citation>
    <scope>IDENTIFICATION</scope>
</reference>
<name>A0A915JKU6_ROMCU</name>
<evidence type="ECO:0000313" key="2">
    <source>
        <dbReference type="WBParaSite" id="nRc.2.0.1.t26656-RA"/>
    </source>
</evidence>
<dbReference type="WBParaSite" id="nRc.2.0.1.t26656-RA">
    <property type="protein sequence ID" value="nRc.2.0.1.t26656-RA"/>
    <property type="gene ID" value="nRc.2.0.1.g26656"/>
</dbReference>
<accession>A0A915JKU6</accession>
<evidence type="ECO:0000313" key="1">
    <source>
        <dbReference type="Proteomes" id="UP000887565"/>
    </source>
</evidence>
<protein>
    <submittedName>
        <fullName evidence="2">Uncharacterized protein</fullName>
    </submittedName>
</protein>
<organism evidence="1 2">
    <name type="scientific">Romanomermis culicivorax</name>
    <name type="common">Nematode worm</name>
    <dbReference type="NCBI Taxonomy" id="13658"/>
    <lineage>
        <taxon>Eukaryota</taxon>
        <taxon>Metazoa</taxon>
        <taxon>Ecdysozoa</taxon>
        <taxon>Nematoda</taxon>
        <taxon>Enoplea</taxon>
        <taxon>Dorylaimia</taxon>
        <taxon>Mermithida</taxon>
        <taxon>Mermithoidea</taxon>
        <taxon>Mermithidae</taxon>
        <taxon>Romanomermis</taxon>
    </lineage>
</organism>
<dbReference type="AlphaFoldDB" id="A0A915JKU6"/>
<sequence>MKVPSMDTLYNNEFSHTAPSEDDIPRAIPMRLLLPATHLFGFSDYLPDNYYDHLQPQFDPPFLSQRKEDS</sequence>
<dbReference type="Proteomes" id="UP000887565">
    <property type="component" value="Unplaced"/>
</dbReference>
<keyword evidence="1" id="KW-1185">Reference proteome</keyword>